<dbReference type="PANTHER" id="PTHR46609:SF8">
    <property type="entry name" value="YQAJ VIRAL RECOMBINASE DOMAIN-CONTAINING PROTEIN"/>
    <property type="match status" value="1"/>
</dbReference>
<dbReference type="SUPFAM" id="SSF52980">
    <property type="entry name" value="Restriction endonuclease-like"/>
    <property type="match status" value="1"/>
</dbReference>
<name>A0A8S0ZWG2_ARCPL</name>
<dbReference type="PANTHER" id="PTHR46609">
    <property type="entry name" value="EXONUCLEASE, PHAGE-TYPE/RECB, C-TERMINAL DOMAIN-CONTAINING PROTEIN"/>
    <property type="match status" value="1"/>
</dbReference>
<dbReference type="GO" id="GO:0006281">
    <property type="term" value="P:DNA repair"/>
    <property type="evidence" value="ECO:0007669"/>
    <property type="project" value="UniProtKB-ARBA"/>
</dbReference>
<dbReference type="Pfam" id="PF01771">
    <property type="entry name" value="Viral_alk_exo"/>
    <property type="match status" value="1"/>
</dbReference>
<protein>
    <submittedName>
        <fullName evidence="5">Uncharacterized protein</fullName>
    </submittedName>
</protein>
<dbReference type="InterPro" id="IPR011604">
    <property type="entry name" value="PDDEXK-like_dom_sf"/>
</dbReference>
<dbReference type="GO" id="GO:0004527">
    <property type="term" value="F:exonuclease activity"/>
    <property type="evidence" value="ECO:0007669"/>
    <property type="project" value="UniProtKB-KW"/>
</dbReference>
<keyword evidence="6" id="KW-1185">Reference proteome</keyword>
<keyword evidence="4" id="KW-0269">Exonuclease</keyword>
<dbReference type="GO" id="GO:0004519">
    <property type="term" value="F:endonuclease activity"/>
    <property type="evidence" value="ECO:0007669"/>
    <property type="project" value="UniProtKB-KW"/>
</dbReference>
<dbReference type="Gene3D" id="3.90.320.10">
    <property type="match status" value="1"/>
</dbReference>
<evidence type="ECO:0000313" key="6">
    <source>
        <dbReference type="Proteomes" id="UP000494106"/>
    </source>
</evidence>
<evidence type="ECO:0000256" key="2">
    <source>
        <dbReference type="ARBA" id="ARBA00022759"/>
    </source>
</evidence>
<proteinExistence type="predicted"/>
<reference evidence="5 6" key="1">
    <citation type="submission" date="2020-04" db="EMBL/GenBank/DDBJ databases">
        <authorList>
            <person name="Wallbank WR R."/>
            <person name="Pardo Diaz C."/>
            <person name="Kozak K."/>
            <person name="Martin S."/>
            <person name="Jiggins C."/>
            <person name="Moest M."/>
            <person name="Warren A I."/>
            <person name="Byers J.R.P. K."/>
            <person name="Montejo-Kovacevich G."/>
            <person name="Yen C E."/>
        </authorList>
    </citation>
    <scope>NUCLEOTIDE SEQUENCE [LARGE SCALE GENOMIC DNA]</scope>
</reference>
<organism evidence="5 6">
    <name type="scientific">Arctia plantaginis</name>
    <name type="common">Wood tiger moth</name>
    <name type="synonym">Phalaena plantaginis</name>
    <dbReference type="NCBI Taxonomy" id="874455"/>
    <lineage>
        <taxon>Eukaryota</taxon>
        <taxon>Metazoa</taxon>
        <taxon>Ecdysozoa</taxon>
        <taxon>Arthropoda</taxon>
        <taxon>Hexapoda</taxon>
        <taxon>Insecta</taxon>
        <taxon>Pterygota</taxon>
        <taxon>Neoptera</taxon>
        <taxon>Endopterygota</taxon>
        <taxon>Lepidoptera</taxon>
        <taxon>Glossata</taxon>
        <taxon>Ditrysia</taxon>
        <taxon>Noctuoidea</taxon>
        <taxon>Erebidae</taxon>
        <taxon>Arctiinae</taxon>
        <taxon>Arctia</taxon>
    </lineage>
</organism>
<sequence length="332" mass="37939">MLTTQRILAIRKVICCAVKKHKAETLELGERINKLYTDISNSCNHAFGHHTKCLDHYCSSEKKNEDLVLRVKNSAFWAKIQYIVGIVAAHSRSLINDCDSNAVEQFNSIIAKFVGGKRTNLVQWQTYQSRCAAAVVAFNTKRPLYNIQKSLLGKSPKSKSKTFEGKKIQKNKLRRKLTRRRINFNEELTNTDKHYEYIYRIAKESFLKSLEKSNQERLRIERATIWQRDSSEWLELRRNLLTASNFGKIIKRRPTTSASIVKAMLYKSDISSVASIKHGVDNETIALNQLAAKEGVEIRFIDSEIPFLATTPDGLVGNIQSWSSNAQCQLLI</sequence>
<dbReference type="InterPro" id="IPR011335">
    <property type="entry name" value="Restrct_endonuc-II-like"/>
</dbReference>
<dbReference type="Proteomes" id="UP000494106">
    <property type="component" value="Unassembled WGS sequence"/>
</dbReference>
<keyword evidence="3" id="KW-0378">Hydrolase</keyword>
<gene>
    <name evidence="5" type="ORF">APLA_LOCUS7244</name>
</gene>
<dbReference type="EMBL" id="CADEBC010000495">
    <property type="protein sequence ID" value="CAB3237971.1"/>
    <property type="molecule type" value="Genomic_DNA"/>
</dbReference>
<comment type="caution">
    <text evidence="5">The sequence shown here is derived from an EMBL/GenBank/DDBJ whole genome shotgun (WGS) entry which is preliminary data.</text>
</comment>
<dbReference type="OrthoDB" id="6155932at2759"/>
<evidence type="ECO:0000313" key="5">
    <source>
        <dbReference type="EMBL" id="CAB3237971.1"/>
    </source>
</evidence>
<evidence type="ECO:0000256" key="4">
    <source>
        <dbReference type="ARBA" id="ARBA00022839"/>
    </source>
</evidence>
<accession>A0A8S0ZWG2</accession>
<keyword evidence="2" id="KW-0255">Endonuclease</keyword>
<dbReference type="InterPro" id="IPR051703">
    <property type="entry name" value="NF-kappa-B_Signaling_Reg"/>
</dbReference>
<keyword evidence="1" id="KW-0540">Nuclease</keyword>
<dbReference type="AlphaFoldDB" id="A0A8S0ZWG2"/>
<evidence type="ECO:0000256" key="3">
    <source>
        <dbReference type="ARBA" id="ARBA00022801"/>
    </source>
</evidence>
<evidence type="ECO:0000256" key="1">
    <source>
        <dbReference type="ARBA" id="ARBA00022722"/>
    </source>
</evidence>
<dbReference type="InterPro" id="IPR034720">
    <property type="entry name" value="Viral_alk_exo"/>
</dbReference>